<dbReference type="InterPro" id="IPR000797">
    <property type="entry name" value="Bunya_NSs"/>
</dbReference>
<dbReference type="RefSeq" id="YP_010840792.1">
    <property type="nucleotide sequence ID" value="NC_079030.1"/>
</dbReference>
<reference evidence="2 3" key="1">
    <citation type="submission" date="2021-12" db="EMBL/GenBank/DDBJ databases">
        <authorList>
            <person name="Ashraf S."/>
            <person name="Love H."/>
            <person name="Burton C."/>
            <person name="Carmichael S."/>
            <person name="Filipe A.D."/>
            <person name="Roddy S."/>
            <person name="Smollett K."/>
            <person name="Summers S."/>
            <person name="Tong L."/>
            <person name="Richards K.S."/>
            <person name="Thomson E.C."/>
        </authorList>
    </citation>
    <scope>NUCLEOTIDE SEQUENCE [LARGE SCALE GENOMIC DNA]</scope>
    <source>
        <strain evidence="2 3">DakArB937</strain>
    </source>
</reference>
<evidence type="ECO:0000313" key="3">
    <source>
        <dbReference type="Proteomes" id="UP001156806"/>
    </source>
</evidence>
<keyword evidence="3" id="KW-1185">Reference proteome</keyword>
<organism evidence="2 3">
    <name type="scientific">Botambi virus</name>
    <dbReference type="NCBI Taxonomy" id="2849744"/>
    <lineage>
        <taxon>Viruses</taxon>
        <taxon>Riboviria</taxon>
        <taxon>Orthornavirae</taxon>
        <taxon>Negarnaviricota</taxon>
        <taxon>Polyploviricotina</taxon>
        <taxon>Bunyaviricetes</taxon>
        <taxon>Elliovirales</taxon>
        <taxon>Peribunyaviridae</taxon>
        <taxon>Orthobunyavirus</taxon>
        <taxon>Orthobunyavirus botambiense</taxon>
    </lineage>
</organism>
<dbReference type="EMBL" id="OL774848">
    <property type="protein sequence ID" value="WAD86872.1"/>
    <property type="molecule type" value="Viral_cRNA"/>
</dbReference>
<dbReference type="Proteomes" id="UP001156806">
    <property type="component" value="Genome"/>
</dbReference>
<dbReference type="KEGG" id="vg:80554432"/>
<reference evidence="2 3" key="2">
    <citation type="submission" date="2022-12" db="EMBL/GenBank/DDBJ databases">
        <title>Rapport Annuel de l'Institut Pasteur de Bangui.</title>
        <authorList>
            <person name="Robin Y."/>
        </authorList>
    </citation>
    <scope>NUCLEOTIDE SEQUENCE [LARGE SCALE GENOMIC DNA]</scope>
    <source>
        <strain evidence="2 3">DakArB937</strain>
    </source>
</reference>
<accession>A0AAX3JJ45</accession>
<proteinExistence type="predicted"/>
<dbReference type="Pfam" id="PF01104">
    <property type="entry name" value="Bunya_NS-S"/>
    <property type="match status" value="1"/>
</dbReference>
<sequence length="83" mass="9955">MMLRQSARVRITQQSNKLYLLVKTKKISQLIMLRSSSSELQKPKLRWRKKTSRKLELLLEHSSSIWLITIDLLQPRVWCKMMT</sequence>
<evidence type="ECO:0000313" key="2">
    <source>
        <dbReference type="EMBL" id="WAD86872.1"/>
    </source>
</evidence>
<name>A0AAX3JJ45_9VIRU</name>
<dbReference type="GeneID" id="80554432"/>
<dbReference type="GO" id="GO:0016032">
    <property type="term" value="P:viral process"/>
    <property type="evidence" value="ECO:0007669"/>
    <property type="project" value="InterPro"/>
</dbReference>
<protein>
    <recommendedName>
        <fullName evidence="1">Non-structural protein NS-S</fullName>
    </recommendedName>
</protein>
<evidence type="ECO:0000256" key="1">
    <source>
        <dbReference type="ARBA" id="ARBA00014100"/>
    </source>
</evidence>